<dbReference type="AlphaFoldDB" id="A0A840NGP9"/>
<evidence type="ECO:0000256" key="1">
    <source>
        <dbReference type="ARBA" id="ARBA00000085"/>
    </source>
</evidence>
<feature type="transmembrane region" description="Helical" evidence="7">
    <location>
        <begin position="325"/>
        <end position="346"/>
    </location>
</feature>
<dbReference type="Pfam" id="PF08376">
    <property type="entry name" value="NIT"/>
    <property type="match status" value="1"/>
</dbReference>
<evidence type="ECO:0000256" key="3">
    <source>
        <dbReference type="ARBA" id="ARBA00022553"/>
    </source>
</evidence>
<keyword evidence="11" id="KW-1185">Reference proteome</keyword>
<dbReference type="CDD" id="cd06225">
    <property type="entry name" value="HAMP"/>
    <property type="match status" value="1"/>
</dbReference>
<gene>
    <name evidence="10" type="ORF">BJ969_001460</name>
</gene>
<protein>
    <recommendedName>
        <fullName evidence="2">histidine kinase</fullName>
        <ecNumber evidence="2">2.7.13.3</ecNumber>
    </recommendedName>
</protein>
<dbReference type="InterPro" id="IPR050428">
    <property type="entry name" value="TCS_sensor_his_kinase"/>
</dbReference>
<feature type="domain" description="Nitrate/nitrite sensing protein" evidence="9">
    <location>
        <begin position="75"/>
        <end position="314"/>
    </location>
</feature>
<feature type="compositionally biased region" description="Basic and acidic residues" evidence="6">
    <location>
        <begin position="760"/>
        <end position="779"/>
    </location>
</feature>
<reference evidence="10 11" key="1">
    <citation type="submission" date="2020-08" db="EMBL/GenBank/DDBJ databases">
        <title>Sequencing the genomes of 1000 actinobacteria strains.</title>
        <authorList>
            <person name="Klenk H.-P."/>
        </authorList>
    </citation>
    <scope>NUCLEOTIDE SEQUENCE [LARGE SCALE GENOMIC DNA]</scope>
    <source>
        <strain evidence="10 11">DSM 45582</strain>
    </source>
</reference>
<name>A0A840NGP9_9PSEU</name>
<evidence type="ECO:0000259" key="8">
    <source>
        <dbReference type="Pfam" id="PF02518"/>
    </source>
</evidence>
<dbReference type="SUPFAM" id="SSF55874">
    <property type="entry name" value="ATPase domain of HSP90 chaperone/DNA topoisomerase II/histidine kinase"/>
    <property type="match status" value="1"/>
</dbReference>
<dbReference type="PANTHER" id="PTHR45436:SF5">
    <property type="entry name" value="SENSOR HISTIDINE KINASE TRCS"/>
    <property type="match status" value="1"/>
</dbReference>
<feature type="compositionally biased region" description="Low complexity" evidence="6">
    <location>
        <begin position="671"/>
        <end position="682"/>
    </location>
</feature>
<evidence type="ECO:0000256" key="2">
    <source>
        <dbReference type="ARBA" id="ARBA00012438"/>
    </source>
</evidence>
<evidence type="ECO:0000259" key="9">
    <source>
        <dbReference type="Pfam" id="PF08376"/>
    </source>
</evidence>
<keyword evidence="7" id="KW-0472">Membrane</keyword>
<evidence type="ECO:0000256" key="6">
    <source>
        <dbReference type="SAM" id="MobiDB-lite"/>
    </source>
</evidence>
<keyword evidence="5 10" id="KW-0418">Kinase</keyword>
<keyword evidence="4" id="KW-0808">Transferase</keyword>
<evidence type="ECO:0000256" key="7">
    <source>
        <dbReference type="SAM" id="Phobius"/>
    </source>
</evidence>
<feature type="region of interest" description="Disordered" evidence="6">
    <location>
        <begin position="1"/>
        <end position="20"/>
    </location>
</feature>
<dbReference type="InterPro" id="IPR036890">
    <property type="entry name" value="HATPase_C_sf"/>
</dbReference>
<dbReference type="EC" id="2.7.13.3" evidence="2"/>
<keyword evidence="7" id="KW-1133">Transmembrane helix</keyword>
<dbReference type="RefSeq" id="WP_184478068.1">
    <property type="nucleotide sequence ID" value="NZ_JACHIV010000001.1"/>
</dbReference>
<dbReference type="Gene3D" id="6.10.340.10">
    <property type="match status" value="1"/>
</dbReference>
<evidence type="ECO:0000313" key="11">
    <source>
        <dbReference type="Proteomes" id="UP000580474"/>
    </source>
</evidence>
<accession>A0A840NGP9</accession>
<dbReference type="InterPro" id="IPR013587">
    <property type="entry name" value="Nitrate/nitrite_sensing"/>
</dbReference>
<evidence type="ECO:0000256" key="4">
    <source>
        <dbReference type="ARBA" id="ARBA00022679"/>
    </source>
</evidence>
<evidence type="ECO:0000256" key="5">
    <source>
        <dbReference type="ARBA" id="ARBA00022777"/>
    </source>
</evidence>
<keyword evidence="3" id="KW-0597">Phosphoprotein</keyword>
<sequence length="779" mass="84155">MSTTDPDNITKPPGELQSTSERSIRSSLTLAVTIPWIVVLVLWLVWCASFITDGVYTRLIASGVRQVSLPAVTALDAVQTERQLSQELLANGAGGDQTALQQQQARTDAAVGDLNQTIESALSSAPAEIALPVEQLTTELGKLPQIRSRLAAGQISSPELTDYYNNVFTIATELFDVQSRIVPDTDASQGGIAATALFRSTDLMSRESALISTALTTGQLSADQHLQLIQQNGSYHTELEKNVSYLKPAVRERYERMVASPEWAQLVIAENKLLQQGEWADPGEAGVSLAEWRRLTDAVGGELTALTRDQADQVSTEAVANGDNAITTAVAGAIAAGLFALGFFFWTRRRYRSVIDGSLLPRLQRLSAEARELAEKTLPSMMTRVRAGDRVEVDSTALQGYGNDEIGQVADAFRAFQQEALQAAINEADTQQGALTFYIGQTRRVQSALGPLPQRLDALLQNEEDPDRLGALFALDESVTQARHVVENQLVLCGAAPGRRWSRPRDLTEILRASAAETKHHDRLRLGHVPSVGVTPSVIGDMLRMFAELFANAASFSPPGTDVHVEAVSVGSGLVVQISDRGVGMTPEARNSANETMKAPPGFAALVRLGDRGEQLGLFTVAQLAERNEWVVEFGTSIYQGVRAEIFIPQAHLVTEDDEERRDSWSGDVPVAKAAAPAQPLPTRVPSAAGSTAVAEPVVREEPKADAAPRPSAEGKDMDRPPLPQRVPYADLPAGFGEDEPTDRQSKPEFAPGLMTFFNADRKSRDDSGDKPNSDDDVQ</sequence>
<organism evidence="10 11">
    <name type="scientific">Saccharopolyspora gloriosae</name>
    <dbReference type="NCBI Taxonomy" id="455344"/>
    <lineage>
        <taxon>Bacteria</taxon>
        <taxon>Bacillati</taxon>
        <taxon>Actinomycetota</taxon>
        <taxon>Actinomycetes</taxon>
        <taxon>Pseudonocardiales</taxon>
        <taxon>Pseudonocardiaceae</taxon>
        <taxon>Saccharopolyspora</taxon>
    </lineage>
</organism>
<comment type="catalytic activity">
    <reaction evidence="1">
        <text>ATP + protein L-histidine = ADP + protein N-phospho-L-histidine.</text>
        <dbReference type="EC" id="2.7.13.3"/>
    </reaction>
</comment>
<dbReference type="PANTHER" id="PTHR45436">
    <property type="entry name" value="SENSOR HISTIDINE KINASE YKOH"/>
    <property type="match status" value="1"/>
</dbReference>
<feature type="transmembrane region" description="Helical" evidence="7">
    <location>
        <begin position="28"/>
        <end position="46"/>
    </location>
</feature>
<keyword evidence="7" id="KW-0812">Transmembrane</keyword>
<dbReference type="Gene3D" id="3.30.565.10">
    <property type="entry name" value="Histidine kinase-like ATPase, C-terminal domain"/>
    <property type="match status" value="1"/>
</dbReference>
<evidence type="ECO:0000313" key="10">
    <source>
        <dbReference type="EMBL" id="MBB5068372.1"/>
    </source>
</evidence>
<dbReference type="Pfam" id="PF02518">
    <property type="entry name" value="HATPase_c"/>
    <property type="match status" value="1"/>
</dbReference>
<dbReference type="GO" id="GO:0004673">
    <property type="term" value="F:protein histidine kinase activity"/>
    <property type="evidence" value="ECO:0007669"/>
    <property type="project" value="UniProtKB-EC"/>
</dbReference>
<proteinExistence type="predicted"/>
<dbReference type="Proteomes" id="UP000580474">
    <property type="component" value="Unassembled WGS sequence"/>
</dbReference>
<feature type="domain" description="Histidine kinase/HSP90-like ATPase" evidence="8">
    <location>
        <begin position="542"/>
        <end position="650"/>
    </location>
</feature>
<feature type="compositionally biased region" description="Basic and acidic residues" evidence="6">
    <location>
        <begin position="698"/>
        <end position="720"/>
    </location>
</feature>
<dbReference type="GO" id="GO:0000160">
    <property type="term" value="P:phosphorelay signal transduction system"/>
    <property type="evidence" value="ECO:0007669"/>
    <property type="project" value="TreeGrafter"/>
</dbReference>
<comment type="caution">
    <text evidence="10">The sequence shown here is derived from an EMBL/GenBank/DDBJ whole genome shotgun (WGS) entry which is preliminary data.</text>
</comment>
<dbReference type="GO" id="GO:0005886">
    <property type="term" value="C:plasma membrane"/>
    <property type="evidence" value="ECO:0007669"/>
    <property type="project" value="TreeGrafter"/>
</dbReference>
<feature type="region of interest" description="Disordered" evidence="6">
    <location>
        <begin position="671"/>
        <end position="779"/>
    </location>
</feature>
<dbReference type="InterPro" id="IPR003594">
    <property type="entry name" value="HATPase_dom"/>
</dbReference>
<dbReference type="EMBL" id="JACHIV010000001">
    <property type="protein sequence ID" value="MBB5068372.1"/>
    <property type="molecule type" value="Genomic_DNA"/>
</dbReference>